<dbReference type="AlphaFoldDB" id="A0AAV5FJW5"/>
<sequence length="159" mass="17354">MKLSFPTILEFPAPSYQLVNLIVASSSPISKSDRILLLPLCHRIVVVVPSTTTSPPQPSPASNPSPPPPPIPQSPVGVEARIDHMLWMKDESIICKNEVVVDVAVDLCAPLELPVVFGSIRPHSTLYAASMCLRHRLCTPAHPVADTTSPNPRHYRRLC</sequence>
<name>A0AAV5FJW5_ELECO</name>
<evidence type="ECO:0000256" key="1">
    <source>
        <dbReference type="SAM" id="MobiDB-lite"/>
    </source>
</evidence>
<reference evidence="2" key="2">
    <citation type="submission" date="2021-12" db="EMBL/GenBank/DDBJ databases">
        <title>Resequencing data analysis of finger millet.</title>
        <authorList>
            <person name="Hatakeyama M."/>
            <person name="Aluri S."/>
            <person name="Balachadran M.T."/>
            <person name="Sivarajan S.R."/>
            <person name="Poveda L."/>
            <person name="Shimizu-Inatsugi R."/>
            <person name="Schlapbach R."/>
            <person name="Sreeman S.M."/>
            <person name="Shimizu K.K."/>
        </authorList>
    </citation>
    <scope>NUCLEOTIDE SEQUENCE</scope>
</reference>
<organism evidence="2 3">
    <name type="scientific">Eleusine coracana subsp. coracana</name>
    <dbReference type="NCBI Taxonomy" id="191504"/>
    <lineage>
        <taxon>Eukaryota</taxon>
        <taxon>Viridiplantae</taxon>
        <taxon>Streptophyta</taxon>
        <taxon>Embryophyta</taxon>
        <taxon>Tracheophyta</taxon>
        <taxon>Spermatophyta</taxon>
        <taxon>Magnoliopsida</taxon>
        <taxon>Liliopsida</taxon>
        <taxon>Poales</taxon>
        <taxon>Poaceae</taxon>
        <taxon>PACMAD clade</taxon>
        <taxon>Chloridoideae</taxon>
        <taxon>Cynodonteae</taxon>
        <taxon>Eleusininae</taxon>
        <taxon>Eleusine</taxon>
    </lineage>
</organism>
<protein>
    <submittedName>
        <fullName evidence="2">Uncharacterized protein</fullName>
    </submittedName>
</protein>
<proteinExistence type="predicted"/>
<accession>A0AAV5FJW5</accession>
<feature type="region of interest" description="Disordered" evidence="1">
    <location>
        <begin position="51"/>
        <end position="75"/>
    </location>
</feature>
<dbReference type="EMBL" id="BQKI01000086">
    <property type="protein sequence ID" value="GJN35076.1"/>
    <property type="molecule type" value="Genomic_DNA"/>
</dbReference>
<feature type="compositionally biased region" description="Pro residues" evidence="1">
    <location>
        <begin position="55"/>
        <end position="73"/>
    </location>
</feature>
<keyword evidence="3" id="KW-1185">Reference proteome</keyword>
<dbReference type="Proteomes" id="UP001054889">
    <property type="component" value="Unassembled WGS sequence"/>
</dbReference>
<evidence type="ECO:0000313" key="2">
    <source>
        <dbReference type="EMBL" id="GJN35076.1"/>
    </source>
</evidence>
<reference evidence="2" key="1">
    <citation type="journal article" date="2018" name="DNA Res.">
        <title>Multiple hybrid de novo genome assembly of finger millet, an orphan allotetraploid crop.</title>
        <authorList>
            <person name="Hatakeyama M."/>
            <person name="Aluri S."/>
            <person name="Balachadran M.T."/>
            <person name="Sivarajan S.R."/>
            <person name="Patrignani A."/>
            <person name="Gruter S."/>
            <person name="Poveda L."/>
            <person name="Shimizu-Inatsugi R."/>
            <person name="Baeten J."/>
            <person name="Francoijs K.J."/>
            <person name="Nataraja K.N."/>
            <person name="Reddy Y.A.N."/>
            <person name="Phadnis S."/>
            <person name="Ravikumar R.L."/>
            <person name="Schlapbach R."/>
            <person name="Sreeman S.M."/>
            <person name="Shimizu K.K."/>
        </authorList>
    </citation>
    <scope>NUCLEOTIDE SEQUENCE</scope>
</reference>
<gene>
    <name evidence="2" type="primary">gb23809</name>
    <name evidence="2" type="ORF">PR202_gb23809</name>
</gene>
<comment type="caution">
    <text evidence="2">The sequence shown here is derived from an EMBL/GenBank/DDBJ whole genome shotgun (WGS) entry which is preliminary data.</text>
</comment>
<evidence type="ECO:0000313" key="3">
    <source>
        <dbReference type="Proteomes" id="UP001054889"/>
    </source>
</evidence>